<proteinExistence type="predicted"/>
<dbReference type="PANTHER" id="PTHR22550:SF18">
    <property type="entry name" value="VWFA DOMAIN-CONTAINING PROTEIN"/>
    <property type="match status" value="1"/>
</dbReference>
<dbReference type="Proteomes" id="UP000054785">
    <property type="component" value="Unassembled WGS sequence"/>
</dbReference>
<dbReference type="SUPFAM" id="SSF53300">
    <property type="entry name" value="vWA-like"/>
    <property type="match status" value="1"/>
</dbReference>
<dbReference type="InterPro" id="IPR050768">
    <property type="entry name" value="UPF0353/GerABKA_families"/>
</dbReference>
<protein>
    <submittedName>
        <fullName evidence="1">Uncharacterized protein</fullName>
    </submittedName>
</protein>
<sequence>MFELATPSALWLLTLPPLLILLLPAYAPRLEQAVRVPFYSIVAAQALAPVAAKRVASLMLLSLVWVLLVFALAGPRWVGEPLPLKRQGYNIMLVLDISGSMEQDDFSYNGAPATRLATVVRAASAFVNERVGDRLGLIVFGTRAYLQTPLTFDRKNVLERLKDASVGLAGNTTSIGDALGLAVKRMQNTPQKGRVAILLTDGVSNTGMLTPLRAAALAKDAGIRVYTIGLGADEPMQNFPDFFAGTANPELDEATLQEIARITDGRYFRATDTQSLANIYDTINRLEPVEQEQSSLRPQIEYYPWPLTGALLLGFLEALRGRRLRLRGAA</sequence>
<dbReference type="STRING" id="45065.Lgee_1966"/>
<evidence type="ECO:0000313" key="2">
    <source>
        <dbReference type="Proteomes" id="UP000054785"/>
    </source>
</evidence>
<dbReference type="Pfam" id="PF00092">
    <property type="entry name" value="VWA"/>
    <property type="match status" value="1"/>
</dbReference>
<dbReference type="PATRIC" id="fig|45065.4.peg.2134"/>
<reference evidence="1 2" key="1">
    <citation type="submission" date="2015-11" db="EMBL/GenBank/DDBJ databases">
        <title>Genomic analysis of 38 Legionella species identifies large and diverse effector repertoires.</title>
        <authorList>
            <person name="Burstein D."/>
            <person name="Amaro F."/>
            <person name="Zusman T."/>
            <person name="Lifshitz Z."/>
            <person name="Cohen O."/>
            <person name="Gilbert J.A."/>
            <person name="Pupko T."/>
            <person name="Shuman H.A."/>
            <person name="Segal G."/>
        </authorList>
    </citation>
    <scope>NUCLEOTIDE SEQUENCE [LARGE SCALE GENOMIC DNA]</scope>
    <source>
        <strain evidence="1 2">ATCC 49504</strain>
    </source>
</reference>
<dbReference type="PANTHER" id="PTHR22550">
    <property type="entry name" value="SPORE GERMINATION PROTEIN"/>
    <property type="match status" value="1"/>
</dbReference>
<organism evidence="1 2">
    <name type="scientific">Legionella geestiana</name>
    <dbReference type="NCBI Taxonomy" id="45065"/>
    <lineage>
        <taxon>Bacteria</taxon>
        <taxon>Pseudomonadati</taxon>
        <taxon>Pseudomonadota</taxon>
        <taxon>Gammaproteobacteria</taxon>
        <taxon>Legionellales</taxon>
        <taxon>Legionellaceae</taxon>
        <taxon>Legionella</taxon>
    </lineage>
</organism>
<dbReference type="InterPro" id="IPR036465">
    <property type="entry name" value="vWFA_dom_sf"/>
</dbReference>
<dbReference type="RefSeq" id="WP_028385624.1">
    <property type="nucleotide sequence ID" value="NZ_CAAAHN010000002.1"/>
</dbReference>
<dbReference type="AlphaFoldDB" id="A0A0W0TP12"/>
<dbReference type="Gene3D" id="3.40.50.410">
    <property type="entry name" value="von Willebrand factor, type A domain"/>
    <property type="match status" value="1"/>
</dbReference>
<dbReference type="InterPro" id="IPR002035">
    <property type="entry name" value="VWF_A"/>
</dbReference>
<dbReference type="PROSITE" id="PS50234">
    <property type="entry name" value="VWFA"/>
    <property type="match status" value="1"/>
</dbReference>
<evidence type="ECO:0000313" key="1">
    <source>
        <dbReference type="EMBL" id="KTC97305.1"/>
    </source>
</evidence>
<name>A0A0W0TP12_9GAMM</name>
<dbReference type="EMBL" id="LNYC01000072">
    <property type="protein sequence ID" value="KTC97305.1"/>
    <property type="molecule type" value="Genomic_DNA"/>
</dbReference>
<accession>A0A0W0TP12</accession>
<keyword evidence="2" id="KW-1185">Reference proteome</keyword>
<dbReference type="SMART" id="SM00327">
    <property type="entry name" value="VWA"/>
    <property type="match status" value="1"/>
</dbReference>
<comment type="caution">
    <text evidence="1">The sequence shown here is derived from an EMBL/GenBank/DDBJ whole genome shotgun (WGS) entry which is preliminary data.</text>
</comment>
<gene>
    <name evidence="1" type="ORF">Lgee_1966</name>
</gene>
<dbReference type="OrthoDB" id="6206554at2"/>